<name>A0A2S5TLE2_9GAMM</name>
<sequence length="267" mass="29945">MPVVTPGKDARGEQPVRIPGIRSGGWLLLVLPCAALAADNEVGIGYSPSNLSDGYTEWQDLRAHWKRRLEKGSWELSLLQAHRFEQDDTQFMLGGSYPLSQDWSVNGQAGYTADADVLAEQVYDLGLSRFFGERWSVSLAANLATYPGDKVYGGELSVEWMPRPFRVTAGLLYGSLQDSGHAWSQLFQLDYVYGEDDEGTLGIGVITGEQPERITADQVAVSDADAMFIGGSHWLTPRWGIDYRFTQYRRELFYTRDELSLNLLMRF</sequence>
<keyword evidence="3" id="KW-1185">Reference proteome</keyword>
<gene>
    <name evidence="2" type="ORF">C3942_02415</name>
</gene>
<evidence type="ECO:0000313" key="3">
    <source>
        <dbReference type="Proteomes" id="UP000238220"/>
    </source>
</evidence>
<dbReference type="EMBL" id="PSNW01000001">
    <property type="protein sequence ID" value="PPE75767.1"/>
    <property type="molecule type" value="Genomic_DNA"/>
</dbReference>
<protein>
    <recommendedName>
        <fullName evidence="1">YaiO beta-barrel domain-containing protein</fullName>
    </recommendedName>
</protein>
<feature type="domain" description="YaiO beta-barrel" evidence="1">
    <location>
        <begin position="40"/>
        <end position="212"/>
    </location>
</feature>
<accession>A0A2S5TLE2</accession>
<proteinExistence type="predicted"/>
<dbReference type="OrthoDB" id="6238061at2"/>
<reference evidence="2 3" key="1">
    <citation type="submission" date="2018-02" db="EMBL/GenBank/DDBJ databases">
        <title>Genome sequencing of Solimonas sp. HR-BB.</title>
        <authorList>
            <person name="Lee Y."/>
            <person name="Jeon C.O."/>
        </authorList>
    </citation>
    <scope>NUCLEOTIDE SEQUENCE [LARGE SCALE GENOMIC DNA]</scope>
    <source>
        <strain evidence="2 3">HR-BB</strain>
    </source>
</reference>
<evidence type="ECO:0000313" key="2">
    <source>
        <dbReference type="EMBL" id="PPE75767.1"/>
    </source>
</evidence>
<dbReference type="InterPro" id="IPR030887">
    <property type="entry name" value="Beta-barrel_YaiO"/>
</dbReference>
<dbReference type="NCBIfam" id="TIGR04390">
    <property type="entry name" value="OMP_YaiO_dom"/>
    <property type="match status" value="1"/>
</dbReference>
<organism evidence="2 3">
    <name type="scientific">Solimonas fluminis</name>
    <dbReference type="NCBI Taxonomy" id="2086571"/>
    <lineage>
        <taxon>Bacteria</taxon>
        <taxon>Pseudomonadati</taxon>
        <taxon>Pseudomonadota</taxon>
        <taxon>Gammaproteobacteria</taxon>
        <taxon>Nevskiales</taxon>
        <taxon>Nevskiaceae</taxon>
        <taxon>Solimonas</taxon>
    </lineage>
</organism>
<dbReference type="Pfam" id="PF19413">
    <property type="entry name" value="YaiO"/>
    <property type="match status" value="1"/>
</dbReference>
<comment type="caution">
    <text evidence="2">The sequence shown here is derived from an EMBL/GenBank/DDBJ whole genome shotgun (WGS) entry which is preliminary data.</text>
</comment>
<dbReference type="AlphaFoldDB" id="A0A2S5TLE2"/>
<evidence type="ECO:0000259" key="1">
    <source>
        <dbReference type="Pfam" id="PF19413"/>
    </source>
</evidence>
<dbReference type="Proteomes" id="UP000238220">
    <property type="component" value="Unassembled WGS sequence"/>
</dbReference>